<dbReference type="OrthoDB" id="9815425at2"/>
<dbReference type="GO" id="GO:0016787">
    <property type="term" value="F:hydrolase activity"/>
    <property type="evidence" value="ECO:0007669"/>
    <property type="project" value="UniProtKB-KW"/>
</dbReference>
<dbReference type="InterPro" id="IPR050300">
    <property type="entry name" value="GDXG_lipolytic_enzyme"/>
</dbReference>
<dbReference type="SUPFAM" id="SSF53474">
    <property type="entry name" value="alpha/beta-Hydrolases"/>
    <property type="match status" value="1"/>
</dbReference>
<dbReference type="InterPro" id="IPR013094">
    <property type="entry name" value="AB_hydrolase_3"/>
</dbReference>
<evidence type="ECO:0000313" key="4">
    <source>
        <dbReference type="Proteomes" id="UP000298429"/>
    </source>
</evidence>
<dbReference type="Proteomes" id="UP000298429">
    <property type="component" value="Unassembled WGS sequence"/>
</dbReference>
<dbReference type="Pfam" id="PF07859">
    <property type="entry name" value="Abhydrolase_3"/>
    <property type="match status" value="1"/>
</dbReference>
<sequence>MKKYSIRYASVAVLSAFLLALLLWSLWNPLPIVKFVMRNTDIMERIRKNSPLPPKNVALDHAVEIIKVKNTTAIWLDRKNSSKGILVYLHGGGYIKGPYETQWKYVSRMIRKTSMAALVIDYKMPPEFPFPNGLEGSLELIRDLQKNGSLADRWFLLGDSAGGGLALAITFRLRETKSSLPQGLILMSPWLDLNMDNPNVDLVAKEDPMLTKKFLVDAAAQYAPNADLKNPLISPVYGDVKGLPPILMQSGTSDILLPDIRKFYEKCKENDVSIRYEEYPEAFHVFMMLNPLKEARRAIDSQKDFLLR</sequence>
<dbReference type="EMBL" id="RQGN01000095">
    <property type="protein sequence ID" value="TGL95126.1"/>
    <property type="molecule type" value="Genomic_DNA"/>
</dbReference>
<accession>A0A5F2AYX9</accession>
<feature type="domain" description="Alpha/beta hydrolase fold-3" evidence="2">
    <location>
        <begin position="86"/>
        <end position="288"/>
    </location>
</feature>
<protein>
    <submittedName>
        <fullName evidence="3">Alpha/beta hydrolase</fullName>
    </submittedName>
</protein>
<keyword evidence="1 3" id="KW-0378">Hydrolase</keyword>
<evidence type="ECO:0000256" key="1">
    <source>
        <dbReference type="ARBA" id="ARBA00022801"/>
    </source>
</evidence>
<organism evidence="3 4">
    <name type="scientific">Leptospira barantonii</name>
    <dbReference type="NCBI Taxonomy" id="2023184"/>
    <lineage>
        <taxon>Bacteria</taxon>
        <taxon>Pseudomonadati</taxon>
        <taxon>Spirochaetota</taxon>
        <taxon>Spirochaetia</taxon>
        <taxon>Leptospirales</taxon>
        <taxon>Leptospiraceae</taxon>
        <taxon>Leptospira</taxon>
    </lineage>
</organism>
<evidence type="ECO:0000313" key="3">
    <source>
        <dbReference type="EMBL" id="TGL95126.1"/>
    </source>
</evidence>
<reference evidence="3 4" key="1">
    <citation type="journal article" date="2019" name="PLoS Negl. Trop. Dis.">
        <title>Revisiting the worldwide diversity of Leptospira species in the environment.</title>
        <authorList>
            <person name="Vincent A.T."/>
            <person name="Schiettekatte O."/>
            <person name="Bourhy P."/>
            <person name="Veyrier F.J."/>
            <person name="Picardeau M."/>
        </authorList>
    </citation>
    <scope>NUCLEOTIDE SEQUENCE [LARGE SCALE GENOMIC DNA]</scope>
    <source>
        <strain evidence="3 4">201702444</strain>
    </source>
</reference>
<dbReference type="RefSeq" id="WP_135672118.1">
    <property type="nucleotide sequence ID" value="NZ_RQGN01000095.1"/>
</dbReference>
<dbReference type="InterPro" id="IPR029058">
    <property type="entry name" value="AB_hydrolase_fold"/>
</dbReference>
<evidence type="ECO:0000259" key="2">
    <source>
        <dbReference type="Pfam" id="PF07859"/>
    </source>
</evidence>
<gene>
    <name evidence="3" type="ORF">EHQ76_17235</name>
</gene>
<proteinExistence type="predicted"/>
<dbReference type="PANTHER" id="PTHR48081">
    <property type="entry name" value="AB HYDROLASE SUPERFAMILY PROTEIN C4A8.06C"/>
    <property type="match status" value="1"/>
</dbReference>
<dbReference type="Gene3D" id="3.40.50.1820">
    <property type="entry name" value="alpha/beta hydrolase"/>
    <property type="match status" value="1"/>
</dbReference>
<dbReference type="AlphaFoldDB" id="A0A5F2AYX9"/>
<name>A0A5F2AYX9_9LEPT</name>
<dbReference type="PANTHER" id="PTHR48081:SF8">
    <property type="entry name" value="ALPHA_BETA HYDROLASE FOLD-3 DOMAIN-CONTAINING PROTEIN-RELATED"/>
    <property type="match status" value="1"/>
</dbReference>
<comment type="caution">
    <text evidence="3">The sequence shown here is derived from an EMBL/GenBank/DDBJ whole genome shotgun (WGS) entry which is preliminary data.</text>
</comment>